<name>A0A7Y4D4T5_VIBSP</name>
<dbReference type="EMBL" id="VTXL01000004">
    <property type="protein sequence ID" value="NOJ12489.1"/>
    <property type="molecule type" value="Genomic_DNA"/>
</dbReference>
<dbReference type="RefSeq" id="WP_171328111.1">
    <property type="nucleotide sequence ID" value="NZ_CAWPOP010000024.1"/>
</dbReference>
<evidence type="ECO:0000313" key="3">
    <source>
        <dbReference type="Proteomes" id="UP000519158"/>
    </source>
</evidence>
<keyword evidence="1" id="KW-0175">Coiled coil</keyword>
<organism evidence="2 3">
    <name type="scientific">Vibrio splendidus</name>
    <dbReference type="NCBI Taxonomy" id="29497"/>
    <lineage>
        <taxon>Bacteria</taxon>
        <taxon>Pseudomonadati</taxon>
        <taxon>Pseudomonadota</taxon>
        <taxon>Gammaproteobacteria</taxon>
        <taxon>Vibrionales</taxon>
        <taxon>Vibrionaceae</taxon>
        <taxon>Vibrio</taxon>
    </lineage>
</organism>
<dbReference type="Proteomes" id="UP000519158">
    <property type="component" value="Unassembled WGS sequence"/>
</dbReference>
<protein>
    <submittedName>
        <fullName evidence="2">Uncharacterized protein</fullName>
    </submittedName>
</protein>
<evidence type="ECO:0000313" key="2">
    <source>
        <dbReference type="EMBL" id="NOJ12489.1"/>
    </source>
</evidence>
<gene>
    <name evidence="2" type="ORF">F0234_06930</name>
</gene>
<accession>A0A7Y4D4T5</accession>
<evidence type="ECO:0000256" key="1">
    <source>
        <dbReference type="SAM" id="Coils"/>
    </source>
</evidence>
<reference evidence="2 3" key="1">
    <citation type="submission" date="2019-09" db="EMBL/GenBank/DDBJ databases">
        <title>Draft genome sequencing and comparative genomics of hatchery-associated Vibrios.</title>
        <authorList>
            <person name="Kehlet-Delgado H."/>
            <person name="Mueller R.S."/>
        </authorList>
    </citation>
    <scope>NUCLEOTIDE SEQUENCE [LARGE SCALE GENOMIC DNA]</scope>
    <source>
        <strain evidence="2 3">99-70-13A3</strain>
    </source>
</reference>
<dbReference type="AlphaFoldDB" id="A0A7Y4D4T5"/>
<sequence>MKNEDLAKLEGKLETINTESRNRINLFEAKMKALEARMDKLVQRQEELLKDGYKYKYNGRVVSDDEKIT</sequence>
<feature type="coiled-coil region" evidence="1">
    <location>
        <begin position="17"/>
        <end position="51"/>
    </location>
</feature>
<proteinExistence type="predicted"/>
<comment type="caution">
    <text evidence="2">The sequence shown here is derived from an EMBL/GenBank/DDBJ whole genome shotgun (WGS) entry which is preliminary data.</text>
</comment>